<dbReference type="SUPFAM" id="SSF49785">
    <property type="entry name" value="Galactose-binding domain-like"/>
    <property type="match status" value="1"/>
</dbReference>
<accession>A0ABD0QTX1</accession>
<feature type="domain" description="P/Homo B" evidence="4">
    <location>
        <begin position="1"/>
        <end position="63"/>
    </location>
</feature>
<keyword evidence="2" id="KW-0378">Hydrolase</keyword>
<proteinExistence type="predicted"/>
<dbReference type="Pfam" id="PF01483">
    <property type="entry name" value="P_proprotein"/>
    <property type="match status" value="1"/>
</dbReference>
<reference evidence="5 6" key="1">
    <citation type="submission" date="2024-05" db="EMBL/GenBank/DDBJ databases">
        <title>Genome sequencing and assembly of Indian major carp, Cirrhinus mrigala (Hamilton, 1822).</title>
        <authorList>
            <person name="Mohindra V."/>
            <person name="Chowdhury L.M."/>
            <person name="Lal K."/>
            <person name="Jena J.K."/>
        </authorList>
    </citation>
    <scope>NUCLEOTIDE SEQUENCE [LARGE SCALE GENOMIC DNA]</scope>
    <source>
        <strain evidence="5">CM1030</strain>
        <tissue evidence="5">Blood</tissue>
    </source>
</reference>
<dbReference type="Gene3D" id="2.60.120.260">
    <property type="entry name" value="Galactose-binding domain-like"/>
    <property type="match status" value="1"/>
</dbReference>
<dbReference type="InterPro" id="IPR002884">
    <property type="entry name" value="P_dom"/>
</dbReference>
<dbReference type="GO" id="GO:0008236">
    <property type="term" value="F:serine-type peptidase activity"/>
    <property type="evidence" value="ECO:0007669"/>
    <property type="project" value="UniProtKB-KW"/>
</dbReference>
<dbReference type="PROSITE" id="PS51829">
    <property type="entry name" value="P_HOMO_B"/>
    <property type="match status" value="1"/>
</dbReference>
<keyword evidence="6" id="KW-1185">Reference proteome</keyword>
<sequence>YIRADQKLNASISSSGCSDQPDQQVVFLEHVVVRVLIVHPRRGDLEISLISPSGTRSQLLAQR</sequence>
<evidence type="ECO:0000256" key="2">
    <source>
        <dbReference type="ARBA" id="ARBA00022801"/>
    </source>
</evidence>
<evidence type="ECO:0000313" key="6">
    <source>
        <dbReference type="Proteomes" id="UP001529510"/>
    </source>
</evidence>
<dbReference type="PANTHER" id="PTHR42884:SF8">
    <property type="entry name" value="PROPROTEIN CONVERTASE SUBTILISIN_KEXIN TYPE 6"/>
    <property type="match status" value="1"/>
</dbReference>
<protein>
    <recommendedName>
        <fullName evidence="4">P/Homo B domain-containing protein</fullName>
    </recommendedName>
</protein>
<organism evidence="5 6">
    <name type="scientific">Cirrhinus mrigala</name>
    <name type="common">Mrigala</name>
    <dbReference type="NCBI Taxonomy" id="683832"/>
    <lineage>
        <taxon>Eukaryota</taxon>
        <taxon>Metazoa</taxon>
        <taxon>Chordata</taxon>
        <taxon>Craniata</taxon>
        <taxon>Vertebrata</taxon>
        <taxon>Euteleostomi</taxon>
        <taxon>Actinopterygii</taxon>
        <taxon>Neopterygii</taxon>
        <taxon>Teleostei</taxon>
        <taxon>Ostariophysi</taxon>
        <taxon>Cypriniformes</taxon>
        <taxon>Cyprinidae</taxon>
        <taxon>Labeoninae</taxon>
        <taxon>Labeonini</taxon>
        <taxon>Cirrhinus</taxon>
    </lineage>
</organism>
<dbReference type="Proteomes" id="UP001529510">
    <property type="component" value="Unassembled WGS sequence"/>
</dbReference>
<keyword evidence="3" id="KW-0720">Serine protease</keyword>
<dbReference type="EMBL" id="JAMKFB020000007">
    <property type="protein sequence ID" value="KAL0189664.1"/>
    <property type="molecule type" value="Genomic_DNA"/>
</dbReference>
<dbReference type="GO" id="GO:0006508">
    <property type="term" value="P:proteolysis"/>
    <property type="evidence" value="ECO:0007669"/>
    <property type="project" value="UniProtKB-KW"/>
</dbReference>
<evidence type="ECO:0000313" key="5">
    <source>
        <dbReference type="EMBL" id="KAL0189664.1"/>
    </source>
</evidence>
<evidence type="ECO:0000256" key="3">
    <source>
        <dbReference type="ARBA" id="ARBA00022825"/>
    </source>
</evidence>
<feature type="non-terminal residue" evidence="5">
    <location>
        <position position="1"/>
    </location>
</feature>
<evidence type="ECO:0000259" key="4">
    <source>
        <dbReference type="PROSITE" id="PS51829"/>
    </source>
</evidence>
<comment type="caution">
    <text evidence="5">The sequence shown here is derived from an EMBL/GenBank/DDBJ whole genome shotgun (WGS) entry which is preliminary data.</text>
</comment>
<dbReference type="InterPro" id="IPR008979">
    <property type="entry name" value="Galactose-bd-like_sf"/>
</dbReference>
<name>A0ABD0QTX1_CIRMR</name>
<dbReference type="AlphaFoldDB" id="A0ABD0QTX1"/>
<keyword evidence="1" id="KW-0645">Protease</keyword>
<dbReference type="PANTHER" id="PTHR42884">
    <property type="entry name" value="PROPROTEIN CONVERTASE SUBTILISIN/KEXIN-RELATED"/>
    <property type="match status" value="1"/>
</dbReference>
<evidence type="ECO:0000256" key="1">
    <source>
        <dbReference type="ARBA" id="ARBA00022670"/>
    </source>
</evidence>
<gene>
    <name evidence="5" type="ORF">M9458_016763</name>
</gene>